<dbReference type="AlphaFoldDB" id="D4YL90"/>
<feature type="compositionally biased region" description="Basic and acidic residues" evidence="1">
    <location>
        <begin position="186"/>
        <end position="205"/>
    </location>
</feature>
<feature type="transmembrane region" description="Helical" evidence="2">
    <location>
        <begin position="364"/>
        <end position="388"/>
    </location>
</feature>
<dbReference type="RefSeq" id="WP_005882798.1">
    <property type="nucleotide sequence ID" value="NZ_ADNU01000019.1"/>
</dbReference>
<dbReference type="STRING" id="585530.HMPREF0183_0700"/>
<feature type="compositionally biased region" description="Basic and acidic residues" evidence="1">
    <location>
        <begin position="1"/>
        <end position="20"/>
    </location>
</feature>
<evidence type="ECO:0000313" key="4">
    <source>
        <dbReference type="Proteomes" id="UP000005714"/>
    </source>
</evidence>
<keyword evidence="2" id="KW-0812">Transmembrane</keyword>
<dbReference type="EMBL" id="ADNU01000019">
    <property type="protein sequence ID" value="EFG48012.1"/>
    <property type="molecule type" value="Genomic_DNA"/>
</dbReference>
<keyword evidence="2" id="KW-0472">Membrane</keyword>
<dbReference type="OrthoDB" id="4808616at2"/>
<feature type="compositionally biased region" description="Basic and acidic residues" evidence="1">
    <location>
        <begin position="228"/>
        <end position="237"/>
    </location>
</feature>
<reference evidence="3 4" key="1">
    <citation type="submission" date="2010-04" db="EMBL/GenBank/DDBJ databases">
        <authorList>
            <person name="Qin X."/>
            <person name="Bachman B."/>
            <person name="Battles P."/>
            <person name="Bell A."/>
            <person name="Bess C."/>
            <person name="Bickham C."/>
            <person name="Chaboub L."/>
            <person name="Chen D."/>
            <person name="Coyle M."/>
            <person name="Deiros D.R."/>
            <person name="Dinh H."/>
            <person name="Forbes L."/>
            <person name="Fowler G."/>
            <person name="Francisco L."/>
            <person name="Fu Q."/>
            <person name="Gubbala S."/>
            <person name="Hale W."/>
            <person name="Han Y."/>
            <person name="Hemphill L."/>
            <person name="Highlander S.K."/>
            <person name="Hirani K."/>
            <person name="Hogues M."/>
            <person name="Jackson L."/>
            <person name="Jakkamsetti A."/>
            <person name="Javaid M."/>
            <person name="Jiang H."/>
            <person name="Korchina V."/>
            <person name="Kovar C."/>
            <person name="Lara F."/>
            <person name="Lee S."/>
            <person name="Mata R."/>
            <person name="Mathew T."/>
            <person name="Moen C."/>
            <person name="Morales K."/>
            <person name="Munidasa M."/>
            <person name="Nazareth L."/>
            <person name="Ngo R."/>
            <person name="Nguyen L."/>
            <person name="Okwuonu G."/>
            <person name="Ongeri F."/>
            <person name="Patil S."/>
            <person name="Petrosino J."/>
            <person name="Pham C."/>
            <person name="Pham P."/>
            <person name="Pu L.-L."/>
            <person name="Puazo M."/>
            <person name="Raj R."/>
            <person name="Reid J."/>
            <person name="Rouhana J."/>
            <person name="Saada N."/>
            <person name="Shang Y."/>
            <person name="Simmons D."/>
            <person name="Thornton R."/>
            <person name="Warren J."/>
            <person name="Weissenberger G."/>
            <person name="Zhang J."/>
            <person name="Zhang L."/>
            <person name="Zhou C."/>
            <person name="Zhu D."/>
            <person name="Muzny D."/>
            <person name="Worley K."/>
            <person name="Gibbs R."/>
        </authorList>
    </citation>
    <scope>NUCLEOTIDE SEQUENCE [LARGE SCALE GENOMIC DNA]</scope>
    <source>
        <strain evidence="3 4">ATCC 49030</strain>
    </source>
</reference>
<dbReference type="Proteomes" id="UP000005714">
    <property type="component" value="Unassembled WGS sequence"/>
</dbReference>
<feature type="compositionally biased region" description="Basic and acidic residues" evidence="1">
    <location>
        <begin position="115"/>
        <end position="158"/>
    </location>
</feature>
<accession>D4YL90</accession>
<dbReference type="eggNOG" id="ENOG5031X44">
    <property type="taxonomic scope" value="Bacteria"/>
</dbReference>
<gene>
    <name evidence="3" type="ORF">HMPREF0183_0700</name>
</gene>
<keyword evidence="4" id="KW-1185">Reference proteome</keyword>
<evidence type="ECO:0000256" key="2">
    <source>
        <dbReference type="SAM" id="Phobius"/>
    </source>
</evidence>
<evidence type="ECO:0000256" key="1">
    <source>
        <dbReference type="SAM" id="MobiDB-lite"/>
    </source>
</evidence>
<evidence type="ECO:0000313" key="3">
    <source>
        <dbReference type="EMBL" id="EFG48012.1"/>
    </source>
</evidence>
<proteinExistence type="predicted"/>
<feature type="compositionally biased region" description="Basic and acidic residues" evidence="1">
    <location>
        <begin position="326"/>
        <end position="336"/>
    </location>
</feature>
<organism evidence="3 4">
    <name type="scientific">Brevibacterium mcbrellneri ATCC 49030</name>
    <dbReference type="NCBI Taxonomy" id="585530"/>
    <lineage>
        <taxon>Bacteria</taxon>
        <taxon>Bacillati</taxon>
        <taxon>Actinomycetota</taxon>
        <taxon>Actinomycetes</taxon>
        <taxon>Micrococcales</taxon>
        <taxon>Brevibacteriaceae</taxon>
        <taxon>Brevibacterium</taxon>
    </lineage>
</organism>
<feature type="compositionally biased region" description="Polar residues" evidence="1">
    <location>
        <begin position="208"/>
        <end position="226"/>
    </location>
</feature>
<name>D4YL90_9MICO</name>
<keyword evidence="2" id="KW-1133">Transmembrane helix</keyword>
<comment type="caution">
    <text evidence="3">The sequence shown here is derived from an EMBL/GenBank/DDBJ whole genome shotgun (WGS) entry which is preliminary data.</text>
</comment>
<feature type="region of interest" description="Disordered" evidence="1">
    <location>
        <begin position="1"/>
        <end position="336"/>
    </location>
</feature>
<protein>
    <submittedName>
        <fullName evidence="3">Uncharacterized protein</fullName>
    </submittedName>
</protein>
<sequence length="389" mass="42181">MAEQYMSRRERREAEKRAAEAQKLNDAAESPAAEETVPASTTTAKSPTPPQVQPEAGQQQVEEELTPAEPPMFASRAERKAWMRKHGQAPEISDDSDLTLRYQSEQEPTSAPTETETKKAEDKEPEAKKPAVQEVAYKEPEHKLVDKKLEAKEPELKKPVLAKPMTQLGATQSVATAPAEINPVEKQAEQKKPAEEKATSEEHAGSKPSATKTDQAQYATKTSTGDKSAGKDDKTSSDTEPGGAQAAPPRSRKSPIVKPPNAEGIRVISGAVPVVSTESQKEPESQTSTKAPHTDKPQYSVYTDDERSRAASCVTRPLESVEEEPEVTRDEWPPHDDIGVAQPMSARSVTHQDGEILAGERSLVLPYIVLGIGGVCAIVLVIVALIMLF</sequence>